<keyword evidence="4" id="KW-1185">Reference proteome</keyword>
<evidence type="ECO:0008006" key="5">
    <source>
        <dbReference type="Google" id="ProtNLM"/>
    </source>
</evidence>
<dbReference type="InterPro" id="IPR032722">
    <property type="entry name" value="Deaminase_XOO_2897"/>
</dbReference>
<sequence length="835" mass="91953">MSTFELTLASREIRLVWPYELEAVTSFQVIRQVNDHAHIRFTGIIPDAHLEKYIETVSSQDSIQVFQKNGSRDIPIFSGMVSNMSIHAVRDTYVAEVEGISHTFDLDVKRRSQSYQNRSTTYDQVIRQVIAPYPGSDYIDMAHSSQTVGKFLMQYEETDWQFIRRLASHTGAVLVPDVTLLRPAFWFGMPELDPPIELSATSYGASKNHRKHITYEVESKQLLSLGQLVRFKGQEMVVAGSVIELDRGIIRMRYTLAPPQSIRQPKQYNPLLTGLSLDGRVIKVHRKMIQLHLDIDQEEPPESNSWFPYSGEGNNAWYTMPKVGGRVQLYFPDSNENHAFTTSATRGAGEKMQSHPKMGNPNVKSFVNDSGKTMELAERNISFTTGPVSIIMDEQGVKLDSPAKIVVKTSEELSLGLPLPGGDTESTPTPLITVKAEKSLSFMQGGFTGLEIEDLHKMLSNKTYIEGTSTETVAYPPIVSEGQAEAQQATQKLEQYKLSEERKSKGALNILGGLMNTIVGAVTVAAGVAAVGVGVAFGWTGVGLVLAGAGAVAIAAGAYTAASGVADIAEGVQDYNYGSKGDTQTPAFNFVRDTLFDGNEEAYRMSVDIAMITGGLAAEFVAPFLVLSSVLGTSKMMNRTNSSQKPASSSKPTPTQKGGPGVNRPIDEFDDTQIYNGANVNRSKEPPKTTGTSNSVAGRGRNAVQIEYRSDNLSEMVAQQRLKDNAKDARNYAVFEYEKPDGSIGYKTAHSEGRGGRHSEKVIHDYLKENEIDPSKVKRIYSERQFCDLEGHDCSDLIARNYPHAETSYSFPFDTKEAAIASKKKLMEEMKELFK</sequence>
<protein>
    <recommendedName>
        <fullName evidence="5">Gp5/Type VI secretion system Vgr protein OB-fold domain-containing protein</fullName>
    </recommendedName>
</protein>
<accession>A0A0D7WU90</accession>
<keyword evidence="2" id="KW-0472">Membrane</keyword>
<reference evidence="3 4" key="1">
    <citation type="submission" date="2014-11" db="EMBL/GenBank/DDBJ databases">
        <title>Draft Genome Sequences of Paenibacillus polymyxa NRRL B-30509 and Paenibacillus terrae NRRL B-30644, Strains from a Poultry Environment that Produce Tridecaptin A and Paenicidins.</title>
        <authorList>
            <person name="van Belkum M.J."/>
            <person name="Lohans C.T."/>
            <person name="Vederas J.C."/>
        </authorList>
    </citation>
    <scope>NUCLEOTIDE SEQUENCE [LARGE SCALE GENOMIC DNA]</scope>
    <source>
        <strain evidence="3 4">NRRL B-30644</strain>
    </source>
</reference>
<organism evidence="3 4">
    <name type="scientific">Paenibacillus terrae</name>
    <dbReference type="NCBI Taxonomy" id="159743"/>
    <lineage>
        <taxon>Bacteria</taxon>
        <taxon>Bacillati</taxon>
        <taxon>Bacillota</taxon>
        <taxon>Bacilli</taxon>
        <taxon>Bacillales</taxon>
        <taxon>Paenibacillaceae</taxon>
        <taxon>Paenibacillus</taxon>
    </lineage>
</organism>
<keyword evidence="2" id="KW-1133">Transmembrane helix</keyword>
<evidence type="ECO:0000313" key="3">
    <source>
        <dbReference type="EMBL" id="KJD42584.1"/>
    </source>
</evidence>
<dbReference type="Pfam" id="PF05954">
    <property type="entry name" value="Phage_GPD"/>
    <property type="match status" value="1"/>
</dbReference>
<dbReference type="SUPFAM" id="SSF69279">
    <property type="entry name" value="Phage tail proteins"/>
    <property type="match status" value="1"/>
</dbReference>
<feature type="region of interest" description="Disordered" evidence="1">
    <location>
        <begin position="637"/>
        <end position="701"/>
    </location>
</feature>
<name>A0A0D7WU90_9BACL</name>
<dbReference type="Pfam" id="PF14440">
    <property type="entry name" value="XOO_2897-deam"/>
    <property type="match status" value="1"/>
</dbReference>
<keyword evidence="2" id="KW-0812">Transmembrane</keyword>
<dbReference type="Gene3D" id="3.55.50.10">
    <property type="entry name" value="Baseplate protein-like domains"/>
    <property type="match status" value="1"/>
</dbReference>
<dbReference type="OrthoDB" id="2192478at2"/>
<evidence type="ECO:0000256" key="1">
    <source>
        <dbReference type="SAM" id="MobiDB-lite"/>
    </source>
</evidence>
<dbReference type="Proteomes" id="UP000032534">
    <property type="component" value="Unassembled WGS sequence"/>
</dbReference>
<proteinExistence type="predicted"/>
<comment type="caution">
    <text evidence="3">The sequence shown here is derived from an EMBL/GenBank/DDBJ whole genome shotgun (WGS) entry which is preliminary data.</text>
</comment>
<dbReference type="EMBL" id="JTHP01000106">
    <property type="protein sequence ID" value="KJD42584.1"/>
    <property type="molecule type" value="Genomic_DNA"/>
</dbReference>
<dbReference type="PATRIC" id="fig|159743.3.peg.6092"/>
<dbReference type="RefSeq" id="WP_044649087.1">
    <property type="nucleotide sequence ID" value="NZ_JTHP01000106.1"/>
</dbReference>
<evidence type="ECO:0000256" key="2">
    <source>
        <dbReference type="SAM" id="Phobius"/>
    </source>
</evidence>
<feature type="transmembrane region" description="Helical" evidence="2">
    <location>
        <begin position="510"/>
        <end position="537"/>
    </location>
</feature>
<gene>
    <name evidence="3" type="ORF">QD47_27350</name>
</gene>
<feature type="compositionally biased region" description="Polar residues" evidence="1">
    <location>
        <begin position="637"/>
        <end position="656"/>
    </location>
</feature>
<feature type="transmembrane region" description="Helical" evidence="2">
    <location>
        <begin position="544"/>
        <end position="562"/>
    </location>
</feature>
<dbReference type="AlphaFoldDB" id="A0A0D7WU90"/>
<feature type="transmembrane region" description="Helical" evidence="2">
    <location>
        <begin position="609"/>
        <end position="631"/>
    </location>
</feature>
<evidence type="ECO:0000313" key="4">
    <source>
        <dbReference type="Proteomes" id="UP000032534"/>
    </source>
</evidence>